<dbReference type="Proteomes" id="UP000305948">
    <property type="component" value="Unassembled WGS sequence"/>
</dbReference>
<dbReference type="SMART" id="SM00360">
    <property type="entry name" value="RRM"/>
    <property type="match status" value="1"/>
</dbReference>
<sequence length="250" mass="27399">MAAGFNRSRKPYTRPEARARAPEGSWMHDKAPPNVVSRPSNSRSTVEGGQVKLLVSNLHYEITPKDLIAIFGRIGTLVREPIIKYDRSGRSTGVAIIHYETAEEAARAKKQFEGVLAKGQEMTIVYDTAPTFGPRRDRRASAPSSLINRIQKPGLLDRLSQDDIRSRPAPASFVFLPCHLAVHTHHVARADRKSGPGPIRSRGRGGGRPGPRKPKTAEDLDKELDFFMTDGTKGSTGPVQKAAEGDVEMT</sequence>
<dbReference type="InterPro" id="IPR025715">
    <property type="entry name" value="FoP_C"/>
</dbReference>
<proteinExistence type="predicted"/>
<dbReference type="GO" id="GO:0005634">
    <property type="term" value="C:nucleus"/>
    <property type="evidence" value="ECO:0007669"/>
    <property type="project" value="TreeGrafter"/>
</dbReference>
<dbReference type="OrthoDB" id="5382468at2759"/>
<feature type="compositionally biased region" description="Basic and acidic residues" evidence="3">
    <location>
        <begin position="13"/>
        <end position="31"/>
    </location>
</feature>
<feature type="domain" description="RRM" evidence="4">
    <location>
        <begin position="51"/>
        <end position="129"/>
    </location>
</feature>
<feature type="region of interest" description="Disordered" evidence="3">
    <location>
        <begin position="1"/>
        <end position="44"/>
    </location>
</feature>
<dbReference type="AlphaFoldDB" id="A0A5C3MZB0"/>
<evidence type="ECO:0000256" key="2">
    <source>
        <dbReference type="PROSITE-ProRule" id="PRU00176"/>
    </source>
</evidence>
<dbReference type="GO" id="GO:0003729">
    <property type="term" value="F:mRNA binding"/>
    <property type="evidence" value="ECO:0007669"/>
    <property type="project" value="TreeGrafter"/>
</dbReference>
<organism evidence="5 6">
    <name type="scientific">Heliocybe sulcata</name>
    <dbReference type="NCBI Taxonomy" id="5364"/>
    <lineage>
        <taxon>Eukaryota</taxon>
        <taxon>Fungi</taxon>
        <taxon>Dikarya</taxon>
        <taxon>Basidiomycota</taxon>
        <taxon>Agaricomycotina</taxon>
        <taxon>Agaricomycetes</taxon>
        <taxon>Gloeophyllales</taxon>
        <taxon>Gloeophyllaceae</taxon>
        <taxon>Heliocybe</taxon>
    </lineage>
</organism>
<feature type="region of interest" description="Disordered" evidence="3">
    <location>
        <begin position="186"/>
        <end position="250"/>
    </location>
</feature>
<evidence type="ECO:0000256" key="3">
    <source>
        <dbReference type="SAM" id="MobiDB-lite"/>
    </source>
</evidence>
<evidence type="ECO:0000313" key="5">
    <source>
        <dbReference type="EMBL" id="TFK49118.1"/>
    </source>
</evidence>
<evidence type="ECO:0000313" key="6">
    <source>
        <dbReference type="Proteomes" id="UP000305948"/>
    </source>
</evidence>
<dbReference type="Gene3D" id="3.30.70.330">
    <property type="match status" value="1"/>
</dbReference>
<keyword evidence="6" id="KW-1185">Reference proteome</keyword>
<dbReference type="Pfam" id="PF00076">
    <property type="entry name" value="RRM_1"/>
    <property type="match status" value="1"/>
</dbReference>
<evidence type="ECO:0000256" key="1">
    <source>
        <dbReference type="ARBA" id="ARBA00022884"/>
    </source>
</evidence>
<dbReference type="EMBL" id="ML213517">
    <property type="protein sequence ID" value="TFK49118.1"/>
    <property type="molecule type" value="Genomic_DNA"/>
</dbReference>
<keyword evidence="1 2" id="KW-0694">RNA-binding</keyword>
<dbReference type="PROSITE" id="PS50102">
    <property type="entry name" value="RRM"/>
    <property type="match status" value="1"/>
</dbReference>
<reference evidence="5 6" key="1">
    <citation type="journal article" date="2019" name="Nat. Ecol. Evol.">
        <title>Megaphylogeny resolves global patterns of mushroom evolution.</title>
        <authorList>
            <person name="Varga T."/>
            <person name="Krizsan K."/>
            <person name="Foldi C."/>
            <person name="Dima B."/>
            <person name="Sanchez-Garcia M."/>
            <person name="Sanchez-Ramirez S."/>
            <person name="Szollosi G.J."/>
            <person name="Szarkandi J.G."/>
            <person name="Papp V."/>
            <person name="Albert L."/>
            <person name="Andreopoulos W."/>
            <person name="Angelini C."/>
            <person name="Antonin V."/>
            <person name="Barry K.W."/>
            <person name="Bougher N.L."/>
            <person name="Buchanan P."/>
            <person name="Buyck B."/>
            <person name="Bense V."/>
            <person name="Catcheside P."/>
            <person name="Chovatia M."/>
            <person name="Cooper J."/>
            <person name="Damon W."/>
            <person name="Desjardin D."/>
            <person name="Finy P."/>
            <person name="Geml J."/>
            <person name="Haridas S."/>
            <person name="Hughes K."/>
            <person name="Justo A."/>
            <person name="Karasinski D."/>
            <person name="Kautmanova I."/>
            <person name="Kiss B."/>
            <person name="Kocsube S."/>
            <person name="Kotiranta H."/>
            <person name="LaButti K.M."/>
            <person name="Lechner B.E."/>
            <person name="Liimatainen K."/>
            <person name="Lipzen A."/>
            <person name="Lukacs Z."/>
            <person name="Mihaltcheva S."/>
            <person name="Morgado L.N."/>
            <person name="Niskanen T."/>
            <person name="Noordeloos M.E."/>
            <person name="Ohm R.A."/>
            <person name="Ortiz-Santana B."/>
            <person name="Ovrebo C."/>
            <person name="Racz N."/>
            <person name="Riley R."/>
            <person name="Savchenko A."/>
            <person name="Shiryaev A."/>
            <person name="Soop K."/>
            <person name="Spirin V."/>
            <person name="Szebenyi C."/>
            <person name="Tomsovsky M."/>
            <person name="Tulloss R.E."/>
            <person name="Uehling J."/>
            <person name="Grigoriev I.V."/>
            <person name="Vagvolgyi C."/>
            <person name="Papp T."/>
            <person name="Martin F.M."/>
            <person name="Miettinen O."/>
            <person name="Hibbett D.S."/>
            <person name="Nagy L.G."/>
        </authorList>
    </citation>
    <scope>NUCLEOTIDE SEQUENCE [LARGE SCALE GENOMIC DNA]</scope>
    <source>
        <strain evidence="5 6">OMC1185</strain>
    </source>
</reference>
<dbReference type="PANTHER" id="PTHR19965:SF82">
    <property type="entry name" value="THO COMPLEX SUBUNIT 4"/>
    <property type="match status" value="1"/>
</dbReference>
<protein>
    <recommendedName>
        <fullName evidence="4">RRM domain-containing protein</fullName>
    </recommendedName>
</protein>
<dbReference type="Pfam" id="PF13865">
    <property type="entry name" value="FoP_duplication"/>
    <property type="match status" value="1"/>
</dbReference>
<evidence type="ECO:0000259" key="4">
    <source>
        <dbReference type="PROSITE" id="PS50102"/>
    </source>
</evidence>
<dbReference type="InterPro" id="IPR051229">
    <property type="entry name" value="ALYREF_mRNA_export"/>
</dbReference>
<name>A0A5C3MZB0_9AGAM</name>
<gene>
    <name evidence="5" type="ORF">OE88DRAFT_1646687</name>
</gene>
<dbReference type="InterPro" id="IPR000504">
    <property type="entry name" value="RRM_dom"/>
</dbReference>
<dbReference type="InterPro" id="IPR035979">
    <property type="entry name" value="RBD_domain_sf"/>
</dbReference>
<dbReference type="InterPro" id="IPR012677">
    <property type="entry name" value="Nucleotide-bd_a/b_plait_sf"/>
</dbReference>
<dbReference type="CDD" id="cd12418">
    <property type="entry name" value="RRM_Aly_REF_like"/>
    <property type="match status" value="1"/>
</dbReference>
<feature type="compositionally biased region" description="Basic residues" evidence="3">
    <location>
        <begin position="201"/>
        <end position="214"/>
    </location>
</feature>
<dbReference type="STRING" id="5364.A0A5C3MZB0"/>
<feature type="compositionally biased region" description="Basic and acidic residues" evidence="3">
    <location>
        <begin position="215"/>
        <end position="225"/>
    </location>
</feature>
<dbReference type="SUPFAM" id="SSF54928">
    <property type="entry name" value="RNA-binding domain, RBD"/>
    <property type="match status" value="1"/>
</dbReference>
<accession>A0A5C3MZB0</accession>
<dbReference type="PANTHER" id="PTHR19965">
    <property type="entry name" value="RNA AND EXPORT FACTOR BINDING PROTEIN"/>
    <property type="match status" value="1"/>
</dbReference>